<evidence type="ECO:0000313" key="2">
    <source>
        <dbReference type="Proteomes" id="UP000243887"/>
    </source>
</evidence>
<dbReference type="NCBIfam" id="TIGR04131">
    <property type="entry name" value="Bac_Flav_CTERM"/>
    <property type="match status" value="1"/>
</dbReference>
<dbReference type="Gene3D" id="2.60.40.4070">
    <property type="match status" value="1"/>
</dbReference>
<accession>A0A1I3V3T7</accession>
<sequence length="86" mass="9599">YEDCPIAKGISPNGDGLNDSFDLSLHGVQSLKIYNRFGVEVFSFGANYTNQWVGQDKSGNPLPDGTYYYVVTAFDKIRTGWVQINK</sequence>
<dbReference type="STRING" id="1150112.SAMN04487893_1243"/>
<dbReference type="InterPro" id="IPR026341">
    <property type="entry name" value="T9SS_type_B"/>
</dbReference>
<dbReference type="AlphaFoldDB" id="A0A1I3V3T7"/>
<name>A0A1I3V3T7_9FLAO</name>
<dbReference type="EMBL" id="FORU01000024">
    <property type="protein sequence ID" value="SFJ89780.1"/>
    <property type="molecule type" value="Genomic_DNA"/>
</dbReference>
<reference evidence="2" key="1">
    <citation type="submission" date="2016-10" db="EMBL/GenBank/DDBJ databases">
        <authorList>
            <person name="Varghese N."/>
            <person name="Submissions S."/>
        </authorList>
    </citation>
    <scope>NUCLEOTIDE SEQUENCE [LARGE SCALE GENOMIC DNA]</scope>
    <source>
        <strain evidence="2">DSM 26542</strain>
    </source>
</reference>
<organism evidence="1 2">
    <name type="scientific">Myroides guanonis</name>
    <dbReference type="NCBI Taxonomy" id="1150112"/>
    <lineage>
        <taxon>Bacteria</taxon>
        <taxon>Pseudomonadati</taxon>
        <taxon>Bacteroidota</taxon>
        <taxon>Flavobacteriia</taxon>
        <taxon>Flavobacteriales</taxon>
        <taxon>Flavobacteriaceae</taxon>
        <taxon>Myroides</taxon>
    </lineage>
</organism>
<feature type="non-terminal residue" evidence="1">
    <location>
        <position position="1"/>
    </location>
</feature>
<dbReference type="OrthoDB" id="608579at2"/>
<dbReference type="Pfam" id="PF13585">
    <property type="entry name" value="CHU_C"/>
    <property type="match status" value="1"/>
</dbReference>
<evidence type="ECO:0000313" key="1">
    <source>
        <dbReference type="EMBL" id="SFJ89780.1"/>
    </source>
</evidence>
<dbReference type="RefSeq" id="WP_143077788.1">
    <property type="nucleotide sequence ID" value="NZ_FORU01000024.1"/>
</dbReference>
<protein>
    <submittedName>
        <fullName evidence="1">Gliding motility-associated C-terminal domain-containing protein</fullName>
    </submittedName>
</protein>
<proteinExistence type="predicted"/>
<gene>
    <name evidence="1" type="ORF">SAMN04487893_1243</name>
</gene>
<dbReference type="Proteomes" id="UP000243887">
    <property type="component" value="Unassembled WGS sequence"/>
</dbReference>
<keyword evidence="2" id="KW-1185">Reference proteome</keyword>